<dbReference type="Proteomes" id="UP001195660">
    <property type="component" value="Unassembled WGS sequence"/>
</dbReference>
<keyword evidence="3" id="KW-1185">Reference proteome</keyword>
<organism evidence="2 3">
    <name type="scientific">Deefgea chitinilytica</name>
    <dbReference type="NCBI Taxonomy" id="570276"/>
    <lineage>
        <taxon>Bacteria</taxon>
        <taxon>Pseudomonadati</taxon>
        <taxon>Pseudomonadota</taxon>
        <taxon>Betaproteobacteria</taxon>
        <taxon>Neisseriales</taxon>
        <taxon>Chitinibacteraceae</taxon>
        <taxon>Deefgea</taxon>
    </lineage>
</organism>
<comment type="caution">
    <text evidence="2">The sequence shown here is derived from an EMBL/GenBank/DDBJ whole genome shotgun (WGS) entry which is preliminary data.</text>
</comment>
<dbReference type="PANTHER" id="PTHR33164:SF44">
    <property type="entry name" value="TRANSCRIPTIONAL REGULATORY PROTEIN"/>
    <property type="match status" value="1"/>
</dbReference>
<gene>
    <name evidence="2" type="ORF">GM173_02490</name>
</gene>
<evidence type="ECO:0000313" key="2">
    <source>
        <dbReference type="EMBL" id="MBM5570442.1"/>
    </source>
</evidence>
<evidence type="ECO:0000259" key="1">
    <source>
        <dbReference type="PROSITE" id="PS50995"/>
    </source>
</evidence>
<reference evidence="2 3" key="1">
    <citation type="submission" date="2019-11" db="EMBL/GenBank/DDBJ databases">
        <title>Novel Deefgea species.</title>
        <authorList>
            <person name="Han J.-H."/>
        </authorList>
    </citation>
    <scope>NUCLEOTIDE SEQUENCE [LARGE SCALE GENOMIC DNA]</scope>
    <source>
        <strain evidence="2 3">LMG 24817</strain>
    </source>
</reference>
<accession>A0ABS2C8T2</accession>
<dbReference type="InterPro" id="IPR000835">
    <property type="entry name" value="HTH_MarR-typ"/>
</dbReference>
<dbReference type="PROSITE" id="PS50995">
    <property type="entry name" value="HTH_MARR_2"/>
    <property type="match status" value="1"/>
</dbReference>
<sequence length="144" mass="16245">MIDQKIEADIELLFYGYRAFTAQADALLAERQWNRVHHRVLYFIARNPGIAVNQLLSKLGVSKQALHGPMKALQTAGLIETRSDQHDKRVKCLYLTPLGSTLENELTSPQRELLQALEAELGSEVTAAWRQMMLALSNKIIMKA</sequence>
<feature type="domain" description="HTH marR-type" evidence="1">
    <location>
        <begin position="1"/>
        <end position="142"/>
    </location>
</feature>
<dbReference type="InterPro" id="IPR039422">
    <property type="entry name" value="MarR/SlyA-like"/>
</dbReference>
<dbReference type="Pfam" id="PF12802">
    <property type="entry name" value="MarR_2"/>
    <property type="match status" value="1"/>
</dbReference>
<name>A0ABS2C8T2_9NEIS</name>
<dbReference type="SMART" id="SM00347">
    <property type="entry name" value="HTH_MARR"/>
    <property type="match status" value="1"/>
</dbReference>
<evidence type="ECO:0000313" key="3">
    <source>
        <dbReference type="Proteomes" id="UP001195660"/>
    </source>
</evidence>
<dbReference type="Gene3D" id="1.10.10.10">
    <property type="entry name" value="Winged helix-like DNA-binding domain superfamily/Winged helix DNA-binding domain"/>
    <property type="match status" value="1"/>
</dbReference>
<dbReference type="SUPFAM" id="SSF46785">
    <property type="entry name" value="Winged helix' DNA-binding domain"/>
    <property type="match status" value="1"/>
</dbReference>
<dbReference type="InterPro" id="IPR036390">
    <property type="entry name" value="WH_DNA-bd_sf"/>
</dbReference>
<dbReference type="InterPro" id="IPR036388">
    <property type="entry name" value="WH-like_DNA-bd_sf"/>
</dbReference>
<dbReference type="RefSeq" id="WP_203569744.1">
    <property type="nucleotide sequence ID" value="NZ_WOFE01000001.1"/>
</dbReference>
<dbReference type="PANTHER" id="PTHR33164">
    <property type="entry name" value="TRANSCRIPTIONAL REGULATOR, MARR FAMILY"/>
    <property type="match status" value="1"/>
</dbReference>
<dbReference type="EMBL" id="WOFE01000001">
    <property type="protein sequence ID" value="MBM5570442.1"/>
    <property type="molecule type" value="Genomic_DNA"/>
</dbReference>
<protein>
    <submittedName>
        <fullName evidence="2">MarR family transcriptional regulator</fullName>
    </submittedName>
</protein>
<proteinExistence type="predicted"/>